<dbReference type="GO" id="GO:0015846">
    <property type="term" value="P:polyamine transport"/>
    <property type="evidence" value="ECO:0007669"/>
    <property type="project" value="InterPro"/>
</dbReference>
<dbReference type="EMBL" id="PQSP01000001">
    <property type="protein sequence ID" value="RUS68242.1"/>
    <property type="molecule type" value="Genomic_DNA"/>
</dbReference>
<organism evidence="7 8">
    <name type="scientific">Saezia sanguinis</name>
    <dbReference type="NCBI Taxonomy" id="1965230"/>
    <lineage>
        <taxon>Bacteria</taxon>
        <taxon>Pseudomonadati</taxon>
        <taxon>Pseudomonadota</taxon>
        <taxon>Betaproteobacteria</taxon>
        <taxon>Burkholderiales</taxon>
        <taxon>Saeziaceae</taxon>
        <taxon>Saezia</taxon>
    </lineage>
</organism>
<dbReference type="Proteomes" id="UP000286947">
    <property type="component" value="Unassembled WGS sequence"/>
</dbReference>
<dbReference type="PANTHER" id="PTHR30222">
    <property type="entry name" value="SPERMIDINE/PUTRESCINE-BINDING PERIPLASMIC PROTEIN"/>
    <property type="match status" value="1"/>
</dbReference>
<dbReference type="OrthoDB" id="9769319at2"/>
<evidence type="ECO:0000256" key="4">
    <source>
        <dbReference type="ARBA" id="ARBA00022764"/>
    </source>
</evidence>
<dbReference type="InterPro" id="IPR006059">
    <property type="entry name" value="SBP"/>
</dbReference>
<comment type="similarity">
    <text evidence="5">Belongs to the bacterial solute-binding protein PotD/PotF family.</text>
</comment>
<evidence type="ECO:0000313" key="8">
    <source>
        <dbReference type="Proteomes" id="UP000286947"/>
    </source>
</evidence>
<evidence type="ECO:0000256" key="1">
    <source>
        <dbReference type="ARBA" id="ARBA00004418"/>
    </source>
</evidence>
<dbReference type="Gene3D" id="3.40.190.10">
    <property type="entry name" value="Periplasmic binding protein-like II"/>
    <property type="match status" value="2"/>
</dbReference>
<protein>
    <recommendedName>
        <fullName evidence="5">Putrescine-binding periplasmic protein</fullName>
    </recommendedName>
</protein>
<evidence type="ECO:0000256" key="6">
    <source>
        <dbReference type="SAM" id="SignalP"/>
    </source>
</evidence>
<sequence length="380" mass="41670" precursor="true">MKMMTQRLSRVVTLMIGSVGLTCAMLATAPAQAEEEKVLNIYNWSDYIAPDTIANFERETGIRVRYDTFDSNETLHTKLVAGRTGYDIVVPGSHFAKLQIEAGLFLPLDPAKIPNLRNLDPAIQAQLATVDPGNKHLVDWMWGYTTVGINVDQVKAALGDMPMPENAWDLVFKPEYSGKLRSCGIAMLDTASEIIPIALRYVGKDPYSANAADYEAAATMLRTIRPNVSRFVGSGSDYIDQLATGSLCVVVGWSGDMMISAHKSQQSSKPQNIEVLLPAMGGLLFFDTMAIPKDAPHPENAMKWINYILDPKVQASLTNSVFYANPTSKVSLPHVNPEIAANKAVFPSDEAIANMIPPNAMSQATRRLVTRTFTNFKANR</sequence>
<accession>A0A433SHP4</accession>
<evidence type="ECO:0000256" key="5">
    <source>
        <dbReference type="PIRNR" id="PIRNR019574"/>
    </source>
</evidence>
<evidence type="ECO:0000313" key="7">
    <source>
        <dbReference type="EMBL" id="RUS68242.1"/>
    </source>
</evidence>
<dbReference type="PIRSF" id="PIRSF019574">
    <property type="entry name" value="Periplasmic_polyamine_BP"/>
    <property type="match status" value="1"/>
</dbReference>
<evidence type="ECO:0000256" key="2">
    <source>
        <dbReference type="ARBA" id="ARBA00022448"/>
    </source>
</evidence>
<comment type="function">
    <text evidence="5">Required for the activity of the bacterial periplasmic transport system of putrescine.</text>
</comment>
<keyword evidence="2 5" id="KW-0813">Transport</keyword>
<proteinExistence type="inferred from homology"/>
<keyword evidence="8" id="KW-1185">Reference proteome</keyword>
<comment type="subcellular location">
    <subcellularLocation>
        <location evidence="1 5">Periplasm</location>
    </subcellularLocation>
</comment>
<dbReference type="AlphaFoldDB" id="A0A433SHP4"/>
<dbReference type="PRINTS" id="PR00909">
    <property type="entry name" value="SPERMDNBNDNG"/>
</dbReference>
<dbReference type="InterPro" id="IPR001188">
    <property type="entry name" value="Sperm_putr-bd"/>
</dbReference>
<feature type="chain" id="PRO_5019151675" description="Putrescine-binding periplasmic protein" evidence="6">
    <location>
        <begin position="34"/>
        <end position="380"/>
    </location>
</feature>
<dbReference type="GO" id="GO:0019808">
    <property type="term" value="F:polyamine binding"/>
    <property type="evidence" value="ECO:0007669"/>
    <property type="project" value="InterPro"/>
</dbReference>
<feature type="signal peptide" evidence="6">
    <location>
        <begin position="1"/>
        <end position="33"/>
    </location>
</feature>
<keyword evidence="3 6" id="KW-0732">Signal</keyword>
<gene>
    <name evidence="7" type="primary">potF</name>
    <name evidence="7" type="ORF">CUZ56_00729</name>
</gene>
<reference evidence="7 8" key="1">
    <citation type="submission" date="2018-01" db="EMBL/GenBank/DDBJ databases">
        <title>Saezia sanguinis gen. nov., sp. nov., in the order Burkholderiales isolated from human blood.</title>
        <authorList>
            <person name="Medina-Pascual M.J."/>
            <person name="Valdezate S."/>
            <person name="Monzon S."/>
            <person name="Cuesta I."/>
            <person name="Carrasco G."/>
            <person name="Villalon P."/>
            <person name="Saez-Nieto J.A."/>
        </authorList>
    </citation>
    <scope>NUCLEOTIDE SEQUENCE [LARGE SCALE GENOMIC DNA]</scope>
    <source>
        <strain evidence="7 8">CNM695-12</strain>
    </source>
</reference>
<dbReference type="SUPFAM" id="SSF53850">
    <property type="entry name" value="Periplasmic binding protein-like II"/>
    <property type="match status" value="1"/>
</dbReference>
<keyword evidence="4 5" id="KW-0574">Periplasm</keyword>
<dbReference type="Pfam" id="PF13416">
    <property type="entry name" value="SBP_bac_8"/>
    <property type="match status" value="1"/>
</dbReference>
<name>A0A433SHP4_9BURK</name>
<comment type="caution">
    <text evidence="7">The sequence shown here is derived from an EMBL/GenBank/DDBJ whole genome shotgun (WGS) entry which is preliminary data.</text>
</comment>
<dbReference type="GO" id="GO:0042597">
    <property type="term" value="C:periplasmic space"/>
    <property type="evidence" value="ECO:0007669"/>
    <property type="project" value="UniProtKB-SubCell"/>
</dbReference>
<dbReference type="PANTHER" id="PTHR30222:SF12">
    <property type="entry name" value="NORSPERMIDINE SENSOR"/>
    <property type="match status" value="1"/>
</dbReference>
<evidence type="ECO:0000256" key="3">
    <source>
        <dbReference type="ARBA" id="ARBA00022729"/>
    </source>
</evidence>
<dbReference type="RefSeq" id="WP_126978231.1">
    <property type="nucleotide sequence ID" value="NZ_CAWUGC010000006.1"/>
</dbReference>